<dbReference type="Gene3D" id="1.25.40.10">
    <property type="entry name" value="Tetratricopeptide repeat domain"/>
    <property type="match status" value="1"/>
</dbReference>
<name>A0A2W4USD6_9CYAN</name>
<protein>
    <submittedName>
        <fullName evidence="1">DUF924 domain-containing protein</fullName>
    </submittedName>
</protein>
<dbReference type="PANTHER" id="PTHR23004">
    <property type="entry name" value="DOUBLECORTIN DOMAIN CONTAINING 2"/>
    <property type="match status" value="1"/>
</dbReference>
<reference evidence="2" key="1">
    <citation type="submission" date="2018-04" db="EMBL/GenBank/DDBJ databases">
        <authorList>
            <person name="Cornet L."/>
        </authorList>
    </citation>
    <scope>NUCLEOTIDE SEQUENCE [LARGE SCALE GENOMIC DNA]</scope>
</reference>
<evidence type="ECO:0000313" key="1">
    <source>
        <dbReference type="EMBL" id="PZO19869.1"/>
    </source>
</evidence>
<gene>
    <name evidence="1" type="ORF">DCF25_07640</name>
</gene>
<dbReference type="InterPro" id="IPR010323">
    <property type="entry name" value="DUF924"/>
</dbReference>
<evidence type="ECO:0000313" key="2">
    <source>
        <dbReference type="Proteomes" id="UP000249354"/>
    </source>
</evidence>
<dbReference type="Proteomes" id="UP000249354">
    <property type="component" value="Unassembled WGS sequence"/>
</dbReference>
<dbReference type="SUPFAM" id="SSF48452">
    <property type="entry name" value="TPR-like"/>
    <property type="match status" value="1"/>
</dbReference>
<organism evidence="1 2">
    <name type="scientific">Leptolyngbya foveolarum</name>
    <dbReference type="NCBI Taxonomy" id="47253"/>
    <lineage>
        <taxon>Bacteria</taxon>
        <taxon>Bacillati</taxon>
        <taxon>Cyanobacteriota</taxon>
        <taxon>Cyanophyceae</taxon>
        <taxon>Leptolyngbyales</taxon>
        <taxon>Leptolyngbyaceae</taxon>
        <taxon>Leptolyngbya group</taxon>
        <taxon>Leptolyngbya</taxon>
    </lineage>
</organism>
<dbReference type="Pfam" id="PF06041">
    <property type="entry name" value="DUF924"/>
    <property type="match status" value="1"/>
</dbReference>
<comment type="caution">
    <text evidence="1">The sequence shown here is derived from an EMBL/GenBank/DDBJ whole genome shotgun (WGS) entry which is preliminary data.</text>
</comment>
<dbReference type="AlphaFoldDB" id="A0A2W4USD6"/>
<reference evidence="1 2" key="2">
    <citation type="submission" date="2018-06" db="EMBL/GenBank/DDBJ databases">
        <title>Metagenomic assembly of (sub)arctic Cyanobacteria and their associated microbiome from non-axenic cultures.</title>
        <authorList>
            <person name="Baurain D."/>
        </authorList>
    </citation>
    <scope>NUCLEOTIDE SEQUENCE [LARGE SCALE GENOMIC DNA]</scope>
    <source>
        <strain evidence="1">ULC129bin1</strain>
    </source>
</reference>
<sequence>MSSPADRIEAILTFWFGHPSDADYGQYRKAWFVKNPDFDQEIRQRFLTDYENAAAGSIDHWQEDPQSAIALLLLLDQFPRNLFRGQPRSFATDSQASAIAAHLVDTGQDQQLTPAQRFFVYVPFEHSEALTDQNRCIELMQNLVNTVPDLDKGLKGGLDYAIRHRDVIQRFGRFPHRNEILGRQSTPEEIEFLQQPGSRF</sequence>
<proteinExistence type="predicted"/>
<accession>A0A2W4USD6</accession>
<dbReference type="EMBL" id="QBMC01000037">
    <property type="protein sequence ID" value="PZO19869.1"/>
    <property type="molecule type" value="Genomic_DNA"/>
</dbReference>
<dbReference type="PANTHER" id="PTHR23004:SF7">
    <property type="entry name" value="DUF924-DOMAIN-CONTAINING PROTEIN"/>
    <property type="match status" value="1"/>
</dbReference>
<dbReference type="InterPro" id="IPR011990">
    <property type="entry name" value="TPR-like_helical_dom_sf"/>
</dbReference>
<dbReference type="Gene3D" id="1.20.58.320">
    <property type="entry name" value="TPR-like"/>
    <property type="match status" value="1"/>
</dbReference>